<evidence type="ECO:0000313" key="8">
    <source>
        <dbReference type="EMBL" id="EFO21171.1"/>
    </source>
</evidence>
<dbReference type="OrthoDB" id="20839at2759"/>
<dbReference type="SUPFAM" id="SSF57903">
    <property type="entry name" value="FYVE/PHD zinc finger"/>
    <property type="match status" value="1"/>
</dbReference>
<dbReference type="InterPro" id="IPR034732">
    <property type="entry name" value="EPHD"/>
</dbReference>
<dbReference type="PANTHER" id="PTHR13793:SF160">
    <property type="entry name" value="PHD FINGER PROTEIN RHINOCEROS"/>
    <property type="match status" value="1"/>
</dbReference>
<keyword evidence="3" id="KW-0862">Zinc</keyword>
<dbReference type="AlphaFoldDB" id="A0A1I7V8X2"/>
<dbReference type="STRING" id="7209.A0A1I7V8X2"/>
<evidence type="ECO:0000256" key="5">
    <source>
        <dbReference type="SAM" id="MobiDB-lite"/>
    </source>
</evidence>
<reference evidence="10" key="2">
    <citation type="submission" date="2016-11" db="UniProtKB">
        <authorList>
            <consortium name="WormBaseParasite"/>
        </authorList>
    </citation>
    <scope>IDENTIFICATION</scope>
</reference>
<dbReference type="GeneID" id="9944738"/>
<dbReference type="Gene3D" id="3.30.40.10">
    <property type="entry name" value="Zinc/RING finger domain, C3HC4 (zinc finger)"/>
    <property type="match status" value="2"/>
</dbReference>
<dbReference type="InterPro" id="IPR013083">
    <property type="entry name" value="Znf_RING/FYVE/PHD"/>
</dbReference>
<evidence type="ECO:0000259" key="6">
    <source>
        <dbReference type="PROSITE" id="PS50016"/>
    </source>
</evidence>
<dbReference type="InterPro" id="IPR019786">
    <property type="entry name" value="Zinc_finger_PHD-type_CS"/>
</dbReference>
<dbReference type="InterPro" id="IPR001965">
    <property type="entry name" value="Znf_PHD"/>
</dbReference>
<dbReference type="InterPro" id="IPR011011">
    <property type="entry name" value="Znf_FYVE_PHD"/>
</dbReference>
<dbReference type="InParanoid" id="A0A1I7V8X2"/>
<evidence type="ECO:0000256" key="3">
    <source>
        <dbReference type="ARBA" id="ARBA00022833"/>
    </source>
</evidence>
<evidence type="ECO:0000259" key="7">
    <source>
        <dbReference type="PROSITE" id="PS51805"/>
    </source>
</evidence>
<proteinExistence type="predicted"/>
<dbReference type="OMA" id="CYMVEKR"/>
<dbReference type="EMBL" id="JH712198">
    <property type="protein sequence ID" value="EFO21171.1"/>
    <property type="molecule type" value="Genomic_DNA"/>
</dbReference>
<dbReference type="PROSITE" id="PS50016">
    <property type="entry name" value="ZF_PHD_2"/>
    <property type="match status" value="1"/>
</dbReference>
<sequence length="702" mass="79823">MRNGVVGIRGRLRRRCTASLNDSQICYSEEEAPIIKKDLNRTVTPQRFSRVSRSEVVGDQDSFSQRHHFSTDFAEDKDDANSGQYLVKRKFYIVADGGIPSELYRTDLLHKMKQEEDSDASSDDETAFVSMSDRWKEEWNHGVQVPLSKKLPDFVVRHSPCSSSVVSRVRPRVSLKRHGSLISVHDRRYTGDKHKHIIMPKLRNYQADRRDRVYLCKLNEKRIAVGLPAISEKIFGEVIDKLEVSCCQAIHSDLISSVASPIASADAEFDENVCCDICRQPDYEEDDKIIFCDGCNVGVHQSCYGLDSVPSDEWLCQKCMLLGYNALPHCALCPLSGGAMKCTREGDTWAHVVCALWIHEVRFADVVHREPIGNICDIPYGRWKLRCSICGTKQGACIQCSIEACTTAFHVCCALRSGLIMRIEHDNDSGIDDNNDDDDNVRMVSLCRQHSLEKMFHSNLKFCNPDALCATALTLQEMERMFFLYVSVESIAAMLSLSEDMVSDIYEYWKLRRIDNGYKALLNDKSEVERQIALRLRSSPFAVLPGRQRNEAAIRQNLEKARNLCYMVEKREKTKLCVLQCWIDTYRCVYQMLTEKNVPYSSRVLKRCIHAVSSMQQTLSDSDDVVVSSESSLVPSPSKSHWSTRSPSPPRKQLSAGNRIRERNGLSHHLRKHAIQKVLFAADTFIKNSQQSFTSGHYSLRA</sequence>
<dbReference type="Pfam" id="PF13831">
    <property type="entry name" value="PHD_2"/>
    <property type="match status" value="1"/>
</dbReference>
<dbReference type="FunCoup" id="A0A1I7V8X2">
    <property type="interactions" value="831"/>
</dbReference>
<evidence type="ECO:0000313" key="10">
    <source>
        <dbReference type="WBParaSite" id="EN70_11103"/>
    </source>
</evidence>
<dbReference type="InterPro" id="IPR019787">
    <property type="entry name" value="Znf_PHD-finger"/>
</dbReference>
<name>A0A1I7V8X2_LOALO</name>
<dbReference type="GO" id="GO:0008270">
    <property type="term" value="F:zinc ion binding"/>
    <property type="evidence" value="ECO:0007669"/>
    <property type="project" value="UniProtKB-KW"/>
</dbReference>
<feature type="domain" description="PHD-type" evidence="7">
    <location>
        <begin position="327"/>
        <end position="451"/>
    </location>
</feature>
<accession>A0A1S0TW02</accession>
<feature type="region of interest" description="Disordered" evidence="5">
    <location>
        <begin position="630"/>
        <end position="658"/>
    </location>
</feature>
<dbReference type="InterPro" id="IPR050701">
    <property type="entry name" value="Histone_Mod_Regulator"/>
</dbReference>
<dbReference type="CDD" id="cd15492">
    <property type="entry name" value="PHD_BRPF_JADE_like"/>
    <property type="match status" value="1"/>
</dbReference>
<evidence type="ECO:0000256" key="4">
    <source>
        <dbReference type="PROSITE-ProRule" id="PRU00146"/>
    </source>
</evidence>
<keyword evidence="2 4" id="KW-0863">Zinc-finger</keyword>
<dbReference type="Proteomes" id="UP000095285">
    <property type="component" value="Unassembled WGS sequence"/>
</dbReference>
<reference evidence="8 9" key="1">
    <citation type="submission" date="2012-04" db="EMBL/GenBank/DDBJ databases">
        <title>The Genome Sequence of Loa loa.</title>
        <authorList>
            <consortium name="The Broad Institute Genome Sequencing Platform"/>
            <consortium name="Broad Institute Genome Sequencing Center for Infectious Disease"/>
            <person name="Nutman T.B."/>
            <person name="Fink D.L."/>
            <person name="Russ C."/>
            <person name="Young S."/>
            <person name="Zeng Q."/>
            <person name="Gargeya S."/>
            <person name="Alvarado L."/>
            <person name="Berlin A."/>
            <person name="Chapman S.B."/>
            <person name="Chen Z."/>
            <person name="Freedman E."/>
            <person name="Gellesch M."/>
            <person name="Goldberg J."/>
            <person name="Griggs A."/>
            <person name="Gujja S."/>
            <person name="Heilman E.R."/>
            <person name="Heiman D."/>
            <person name="Howarth C."/>
            <person name="Mehta T."/>
            <person name="Neiman D."/>
            <person name="Pearson M."/>
            <person name="Roberts A."/>
            <person name="Saif S."/>
            <person name="Shea T."/>
            <person name="Shenoy N."/>
            <person name="Sisk P."/>
            <person name="Stolte C."/>
            <person name="Sykes S."/>
            <person name="White J."/>
            <person name="Yandava C."/>
            <person name="Haas B."/>
            <person name="Henn M.R."/>
            <person name="Nusbaum C."/>
            <person name="Birren B."/>
        </authorList>
    </citation>
    <scope>NUCLEOTIDE SEQUENCE [LARGE SCALE GENOMIC DNA]</scope>
</reference>
<feature type="compositionally biased region" description="Low complexity" evidence="5">
    <location>
        <begin position="630"/>
        <end position="640"/>
    </location>
</feature>
<dbReference type="SMART" id="SM00249">
    <property type="entry name" value="PHD"/>
    <property type="match status" value="2"/>
</dbReference>
<dbReference type="PANTHER" id="PTHR13793">
    <property type="entry name" value="PHD FINGER PROTEINS"/>
    <property type="match status" value="1"/>
</dbReference>
<dbReference type="eggNOG" id="KOG0954">
    <property type="taxonomic scope" value="Eukaryota"/>
</dbReference>
<protein>
    <submittedName>
        <fullName evidence="8 10">PHD-finger family protein</fullName>
    </submittedName>
</protein>
<feature type="domain" description="PHD-type" evidence="6">
    <location>
        <begin position="272"/>
        <end position="322"/>
    </location>
</feature>
<evidence type="ECO:0000256" key="2">
    <source>
        <dbReference type="ARBA" id="ARBA00022771"/>
    </source>
</evidence>
<keyword evidence="9" id="KW-1185">Reference proteome</keyword>
<dbReference type="RefSeq" id="XP_003142902.1">
    <property type="nucleotide sequence ID" value="XM_003142854.2"/>
</dbReference>
<dbReference type="PROSITE" id="PS51805">
    <property type="entry name" value="EPHD"/>
    <property type="match status" value="1"/>
</dbReference>
<dbReference type="Pfam" id="PF13832">
    <property type="entry name" value="zf-HC5HC2H_2"/>
    <property type="match status" value="1"/>
</dbReference>
<dbReference type="KEGG" id="loa:LOAG_07321"/>
<dbReference type="WBParaSite" id="EN70_11103">
    <property type="protein sequence ID" value="EN70_11103"/>
    <property type="gene ID" value="EN70_11103"/>
</dbReference>
<evidence type="ECO:0000256" key="1">
    <source>
        <dbReference type="ARBA" id="ARBA00022723"/>
    </source>
</evidence>
<dbReference type="CTD" id="9944738"/>
<accession>A0A1I7V8X2</accession>
<dbReference type="PROSITE" id="PS01359">
    <property type="entry name" value="ZF_PHD_1"/>
    <property type="match status" value="1"/>
</dbReference>
<keyword evidence="1" id="KW-0479">Metal-binding</keyword>
<organism evidence="9 10">
    <name type="scientific">Loa loa</name>
    <name type="common">Eye worm</name>
    <name type="synonym">Filaria loa</name>
    <dbReference type="NCBI Taxonomy" id="7209"/>
    <lineage>
        <taxon>Eukaryota</taxon>
        <taxon>Metazoa</taxon>
        <taxon>Ecdysozoa</taxon>
        <taxon>Nematoda</taxon>
        <taxon>Chromadorea</taxon>
        <taxon>Rhabditida</taxon>
        <taxon>Spirurina</taxon>
        <taxon>Spiruromorpha</taxon>
        <taxon>Filarioidea</taxon>
        <taxon>Onchocercidae</taxon>
        <taxon>Loa</taxon>
    </lineage>
</organism>
<evidence type="ECO:0000313" key="9">
    <source>
        <dbReference type="Proteomes" id="UP000095285"/>
    </source>
</evidence>
<gene>
    <name evidence="8 10" type="ORF">LOAG_07321</name>
</gene>
<dbReference type="GO" id="GO:0006357">
    <property type="term" value="P:regulation of transcription by RNA polymerase II"/>
    <property type="evidence" value="ECO:0007669"/>
    <property type="project" value="TreeGrafter"/>
</dbReference>